<name>A0ABV6VUC1_9ACTN</name>
<feature type="domain" description="4Fe-4S Wbl-type" evidence="1">
    <location>
        <begin position="30"/>
        <end position="100"/>
    </location>
</feature>
<dbReference type="Proteomes" id="UP001592531">
    <property type="component" value="Unassembled WGS sequence"/>
</dbReference>
<protein>
    <submittedName>
        <fullName evidence="2">WhiB family transcriptional regulator</fullName>
    </submittedName>
</protein>
<proteinExistence type="predicted"/>
<evidence type="ECO:0000259" key="1">
    <source>
        <dbReference type="PROSITE" id="PS51674"/>
    </source>
</evidence>
<dbReference type="RefSeq" id="WP_380535309.1">
    <property type="nucleotide sequence ID" value="NZ_JBHFAB010000007.1"/>
</dbReference>
<dbReference type="Pfam" id="PF02467">
    <property type="entry name" value="Whib"/>
    <property type="match status" value="1"/>
</dbReference>
<dbReference type="EMBL" id="JBHFAB010000007">
    <property type="protein sequence ID" value="MFC1417305.1"/>
    <property type="molecule type" value="Genomic_DNA"/>
</dbReference>
<evidence type="ECO:0000313" key="3">
    <source>
        <dbReference type="Proteomes" id="UP001592531"/>
    </source>
</evidence>
<dbReference type="PROSITE" id="PS51674">
    <property type="entry name" value="4FE4S_WBL"/>
    <property type="match status" value="1"/>
</dbReference>
<sequence>MGTDAFIDMIAPEVLYAAIEPIAPPVGTGSCTEHDPVRFASPGRQQKAFDGEAEDPEKDYPAARALCLGCPLLEDCRDYADRSGEGHTFLAGQTAEQRLASRSKRSEIAKRRLQVQNLHRLGAGTRVVADIVQRDPSLVRSDLRALARQTGAPV</sequence>
<gene>
    <name evidence="2" type="ORF">ACEZDE_11685</name>
</gene>
<evidence type="ECO:0000313" key="2">
    <source>
        <dbReference type="EMBL" id="MFC1417305.1"/>
    </source>
</evidence>
<organism evidence="2 3">
    <name type="scientific">Streptacidiphilus cavernicola</name>
    <dbReference type="NCBI Taxonomy" id="3342716"/>
    <lineage>
        <taxon>Bacteria</taxon>
        <taxon>Bacillati</taxon>
        <taxon>Actinomycetota</taxon>
        <taxon>Actinomycetes</taxon>
        <taxon>Kitasatosporales</taxon>
        <taxon>Streptomycetaceae</taxon>
        <taxon>Streptacidiphilus</taxon>
    </lineage>
</organism>
<comment type="caution">
    <text evidence="2">The sequence shown here is derived from an EMBL/GenBank/DDBJ whole genome shotgun (WGS) entry which is preliminary data.</text>
</comment>
<accession>A0ABV6VUC1</accession>
<dbReference type="InterPro" id="IPR034768">
    <property type="entry name" value="4FE4S_WBL"/>
</dbReference>
<reference evidence="2 3" key="1">
    <citation type="submission" date="2024-09" db="EMBL/GenBank/DDBJ databases">
        <authorList>
            <person name="Lee S.D."/>
        </authorList>
    </citation>
    <scope>NUCLEOTIDE SEQUENCE [LARGE SCALE GENOMIC DNA]</scope>
    <source>
        <strain evidence="2 3">N8-3</strain>
    </source>
</reference>
<keyword evidence="3" id="KW-1185">Reference proteome</keyword>